<accession>A0A316DLC1</accession>
<keyword evidence="2" id="KW-1185">Reference proteome</keyword>
<organism evidence="1 2">
    <name type="scientific">Xanthomarina spongicola</name>
    <dbReference type="NCBI Taxonomy" id="570520"/>
    <lineage>
        <taxon>Bacteria</taxon>
        <taxon>Pseudomonadati</taxon>
        <taxon>Bacteroidota</taxon>
        <taxon>Flavobacteriia</taxon>
        <taxon>Flavobacteriales</taxon>
        <taxon>Flavobacteriaceae</taxon>
        <taxon>Xanthomarina</taxon>
    </lineage>
</organism>
<dbReference type="OrthoDB" id="9819369at2"/>
<dbReference type="AlphaFoldDB" id="A0A316DLC1"/>
<sequence>MSNIVHIIFFTLVIIYSGNAQNEEMLYSNKKDTLFISYPKQLKDSLVKITYDSVKIKNNLNTIEKTVGLKTTYNLLDSANLKLRKEYLLRKEYNRINGILSSNSMGKIVGLYFVHTQRVDTSYLRDQNSRLIYYKNIFLKHLKSDVSFDIDKKLYYIYRTNESATRNYIISFNELQNKKRFYFDGTENKYKELQEIIKTPMYIYIYDKSVINSENEEVLLFKEVIWKHIQGTL</sequence>
<dbReference type="Proteomes" id="UP000245430">
    <property type="component" value="Unassembled WGS sequence"/>
</dbReference>
<evidence type="ECO:0000313" key="1">
    <source>
        <dbReference type="EMBL" id="PWK18924.1"/>
    </source>
</evidence>
<comment type="caution">
    <text evidence="1">The sequence shown here is derived from an EMBL/GenBank/DDBJ whole genome shotgun (WGS) entry which is preliminary data.</text>
</comment>
<proteinExistence type="predicted"/>
<reference evidence="1 2" key="1">
    <citation type="submission" date="2018-05" db="EMBL/GenBank/DDBJ databases">
        <title>Genomic Encyclopedia of Archaeal and Bacterial Type Strains, Phase II (KMG-II): from individual species to whole genera.</title>
        <authorList>
            <person name="Goeker M."/>
        </authorList>
    </citation>
    <scope>NUCLEOTIDE SEQUENCE [LARGE SCALE GENOMIC DNA]</scope>
    <source>
        <strain evidence="1 2">DSM 22637</strain>
    </source>
</reference>
<evidence type="ECO:0000313" key="2">
    <source>
        <dbReference type="Proteomes" id="UP000245430"/>
    </source>
</evidence>
<name>A0A316DLC1_9FLAO</name>
<protein>
    <submittedName>
        <fullName evidence="1">Uncharacterized protein</fullName>
    </submittedName>
</protein>
<dbReference type="RefSeq" id="WP_146192549.1">
    <property type="nucleotide sequence ID" value="NZ_QGGP01000003.1"/>
</dbReference>
<dbReference type="EMBL" id="QGGP01000003">
    <property type="protein sequence ID" value="PWK18924.1"/>
    <property type="molecule type" value="Genomic_DNA"/>
</dbReference>
<gene>
    <name evidence="1" type="ORF">LX78_01398</name>
</gene>